<dbReference type="GeneID" id="25380034"/>
<dbReference type="InterPro" id="IPR023299">
    <property type="entry name" value="ATPase_P-typ_cyto_dom_N"/>
</dbReference>
<evidence type="ECO:0000256" key="6">
    <source>
        <dbReference type="ARBA" id="ARBA00022989"/>
    </source>
</evidence>
<dbReference type="Gene3D" id="3.40.1110.10">
    <property type="entry name" value="Calcium-transporting ATPase, cytoplasmic domain N"/>
    <property type="match status" value="1"/>
</dbReference>
<keyword evidence="12" id="KW-1185">Reference proteome</keyword>
<feature type="region of interest" description="Disordered" evidence="8">
    <location>
        <begin position="763"/>
        <end position="800"/>
    </location>
</feature>
<evidence type="ECO:0000256" key="4">
    <source>
        <dbReference type="ARBA" id="ARBA00022723"/>
    </source>
</evidence>
<dbReference type="GO" id="GO:0055070">
    <property type="term" value="P:copper ion homeostasis"/>
    <property type="evidence" value="ECO:0007669"/>
    <property type="project" value="TreeGrafter"/>
</dbReference>
<dbReference type="RefSeq" id="XP_013352483.1">
    <property type="nucleotide sequence ID" value="XM_013497029.1"/>
</dbReference>
<evidence type="ECO:0000256" key="7">
    <source>
        <dbReference type="ARBA" id="ARBA00023136"/>
    </source>
</evidence>
<feature type="compositionally biased region" description="Low complexity" evidence="8">
    <location>
        <begin position="773"/>
        <end position="785"/>
    </location>
</feature>
<dbReference type="CDD" id="cd00371">
    <property type="entry name" value="HMA"/>
    <property type="match status" value="1"/>
</dbReference>
<feature type="transmembrane region" description="Helical" evidence="9">
    <location>
        <begin position="332"/>
        <end position="352"/>
    </location>
</feature>
<keyword evidence="5" id="KW-1278">Translocase</keyword>
<dbReference type="PROSITE" id="PS01047">
    <property type="entry name" value="HMA_1"/>
    <property type="match status" value="1"/>
</dbReference>
<name>U6JWY8_9EIME</name>
<evidence type="ECO:0000256" key="2">
    <source>
        <dbReference type="ARBA" id="ARBA00006024"/>
    </source>
</evidence>
<sequence length="947" mass="100227">MPPVAVCELLVGGMTCAACTGAVQSSLIKCPGAIQAQVDLLRETARVAYNSDVISPAELCAAVESLGFHAQVLQIFVANNPSPSAESSIRTTTDSAEQSTDEQQEVSKELLVDGSAAGGCKEVELRLPQCQEATQQAHDFNELWAMSKATLRLALTERQGLSVESACSRLKSSNGVMGCVVTPQRGVEATGTKQLMVTYRPQKETVLGNQRAMLGSLLFSLIPALAVVCISVMARTDKLPPVFFFHQAALKGLRHGQFSMDLLVSLGSNLAFFYSALSCMQSAATRVWCKPLLSAADVAVATAAAAAAHPGATNPGNHTISPFYELLEGAEPQVFLDTCVMLICVVLLGKLLQLRAKARILEQLHRCVRDVSTCENADEADEAPDSGKPSCCCKQKKDLLEEEEEAAETPETQTTQRNDPEEITISAELLQAGDVVRVPPQEVLPADGILLAPSLLHVDERLLSGEGRGVCKVAGQRVIGGSRNASHTDAFVQIQVGDSSVLQTLLRLVETGQQQQQPLQKAAEKFATYFIPIVLCITAVAVVSWAVKVFAAAHTLPLSPLQQMRQRLHELELREGVSGSEMQQKLQQQHQQQQQHFETQGIFLTATGPARSTPISPPILGDTPVSAHEAAAAAAACRLSSWVLTWDSLLFALRFGVAVCCAACPCAIGLAAPAAVARGVFFKTGKALEAAANVNCLVVDKTGTLTTGELRVSACVVHTKRLEQLLLPALERSCSSLLASQAKAKPNTETCCSSRTAIGPSEGLKSAPCCCSNSNSSSSSSSSRSTRMSEHTPSPSDSVTSSLACESIVTLDSTAAAADAAAAPDDRLASPCCRKQPQGSSSSSSSNLEGPSGPPLAFCRLDFLYKASSPVSDENSSDRNSSSSSTNCCSSKGASSPQFSIWHSRKAGVYDGEALQGLSAASRRAQWAPPRLLQTGLPLQSLIPRLR</sequence>
<dbReference type="PROSITE" id="PS50846">
    <property type="entry name" value="HMA_2"/>
    <property type="match status" value="1"/>
</dbReference>
<dbReference type="FunFam" id="3.30.70.100:FF:000001">
    <property type="entry name" value="ATPase copper transporting beta"/>
    <property type="match status" value="1"/>
</dbReference>
<dbReference type="AlphaFoldDB" id="U6JWY8"/>
<evidence type="ECO:0000256" key="3">
    <source>
        <dbReference type="ARBA" id="ARBA00022692"/>
    </source>
</evidence>
<dbReference type="PRINTS" id="PR00942">
    <property type="entry name" value="CUATPASEI"/>
</dbReference>
<evidence type="ECO:0000256" key="8">
    <source>
        <dbReference type="SAM" id="MobiDB-lite"/>
    </source>
</evidence>
<dbReference type="Pfam" id="PF00122">
    <property type="entry name" value="E1-E2_ATPase"/>
    <property type="match status" value="1"/>
</dbReference>
<reference evidence="11" key="1">
    <citation type="submission" date="2013-10" db="EMBL/GenBank/DDBJ databases">
        <title>Genomic analysis of the causative agents of coccidiosis in chickens.</title>
        <authorList>
            <person name="Reid A.J."/>
            <person name="Blake D."/>
            <person name="Billington K."/>
            <person name="Browne H."/>
            <person name="Dunn M."/>
            <person name="Hung S."/>
            <person name="Kawahara F."/>
            <person name="Miranda-Saavedra D."/>
            <person name="Mourier T."/>
            <person name="Nagra H."/>
            <person name="Otto T.D."/>
            <person name="Rawlings N."/>
            <person name="Sanchez A."/>
            <person name="Sanders M."/>
            <person name="Subramaniam C."/>
            <person name="Tay Y."/>
            <person name="Dear P."/>
            <person name="Doerig C."/>
            <person name="Gruber A."/>
            <person name="Parkinson J."/>
            <person name="Shirley M."/>
            <person name="Wan K.L."/>
            <person name="Berriman M."/>
            <person name="Tomley F."/>
            <person name="Pain A."/>
        </authorList>
    </citation>
    <scope>NUCLEOTIDE SEQUENCE [LARGE SCALE GENOMIC DNA]</scope>
    <source>
        <strain evidence="11">Houghton</strain>
    </source>
</reference>
<dbReference type="VEuPathDB" id="ToxoDB:EMH_0053660"/>
<dbReference type="GO" id="GO:0005507">
    <property type="term" value="F:copper ion binding"/>
    <property type="evidence" value="ECO:0007669"/>
    <property type="project" value="TreeGrafter"/>
</dbReference>
<feature type="region of interest" description="Disordered" evidence="8">
    <location>
        <begin position="828"/>
        <end position="852"/>
    </location>
</feature>
<feature type="transmembrane region" description="Helical" evidence="9">
    <location>
        <begin position="212"/>
        <end position="234"/>
    </location>
</feature>
<keyword evidence="6 9" id="KW-1133">Transmembrane helix</keyword>
<reference evidence="11" key="2">
    <citation type="submission" date="2013-10" db="EMBL/GenBank/DDBJ databases">
        <authorList>
            <person name="Aslett M."/>
        </authorList>
    </citation>
    <scope>NUCLEOTIDE SEQUENCE [LARGE SCALE GENOMIC DNA]</scope>
    <source>
        <strain evidence="11">Houghton</strain>
    </source>
</reference>
<gene>
    <name evidence="11" type="ORF">EMH_0053660</name>
</gene>
<dbReference type="GO" id="GO:0016020">
    <property type="term" value="C:membrane"/>
    <property type="evidence" value="ECO:0007669"/>
    <property type="project" value="UniProtKB-SubCell"/>
</dbReference>
<dbReference type="Gene3D" id="3.30.70.100">
    <property type="match status" value="1"/>
</dbReference>
<accession>U6JWY8</accession>
<dbReference type="SUPFAM" id="SSF81653">
    <property type="entry name" value="Calcium ATPase, transduction domain A"/>
    <property type="match status" value="1"/>
</dbReference>
<organism evidence="11 12">
    <name type="scientific">Eimeria mitis</name>
    <dbReference type="NCBI Taxonomy" id="44415"/>
    <lineage>
        <taxon>Eukaryota</taxon>
        <taxon>Sar</taxon>
        <taxon>Alveolata</taxon>
        <taxon>Apicomplexa</taxon>
        <taxon>Conoidasida</taxon>
        <taxon>Coccidia</taxon>
        <taxon>Eucoccidiorida</taxon>
        <taxon>Eimeriorina</taxon>
        <taxon>Eimeriidae</taxon>
        <taxon>Eimeria</taxon>
    </lineage>
</organism>
<dbReference type="PANTHER" id="PTHR43520:SF8">
    <property type="entry name" value="P-TYPE CU(+) TRANSPORTER"/>
    <property type="match status" value="1"/>
</dbReference>
<comment type="subcellular location">
    <subcellularLocation>
        <location evidence="1">Membrane</location>
    </subcellularLocation>
</comment>
<feature type="transmembrane region" description="Helical" evidence="9">
    <location>
        <begin position="262"/>
        <end position="280"/>
    </location>
</feature>
<feature type="transmembrane region" description="Helical" evidence="9">
    <location>
        <begin position="526"/>
        <end position="547"/>
    </location>
</feature>
<dbReference type="Gene3D" id="1.20.1110.10">
    <property type="entry name" value="Calcium-transporting ATPase, transmembrane domain"/>
    <property type="match status" value="1"/>
</dbReference>
<evidence type="ECO:0000313" key="12">
    <source>
        <dbReference type="Proteomes" id="UP000030744"/>
    </source>
</evidence>
<dbReference type="GO" id="GO:0000166">
    <property type="term" value="F:nucleotide binding"/>
    <property type="evidence" value="ECO:0007669"/>
    <property type="project" value="InterPro"/>
</dbReference>
<dbReference type="SUPFAM" id="SSF55008">
    <property type="entry name" value="HMA, heavy metal-associated domain"/>
    <property type="match status" value="1"/>
</dbReference>
<feature type="compositionally biased region" description="Polar residues" evidence="8">
    <location>
        <begin position="82"/>
        <end position="98"/>
    </location>
</feature>
<dbReference type="InterPro" id="IPR006121">
    <property type="entry name" value="HMA_dom"/>
</dbReference>
<evidence type="ECO:0000256" key="9">
    <source>
        <dbReference type="SAM" id="Phobius"/>
    </source>
</evidence>
<dbReference type="Gene3D" id="3.40.50.1000">
    <property type="entry name" value="HAD superfamily/HAD-like"/>
    <property type="match status" value="1"/>
</dbReference>
<dbReference type="GO" id="GO:0043682">
    <property type="term" value="F:P-type divalent copper transporter activity"/>
    <property type="evidence" value="ECO:0007669"/>
    <property type="project" value="TreeGrafter"/>
</dbReference>
<protein>
    <recommendedName>
        <fullName evidence="10">HMA domain-containing protein</fullName>
    </recommendedName>
</protein>
<evidence type="ECO:0000313" key="11">
    <source>
        <dbReference type="EMBL" id="CDJ29914.1"/>
    </source>
</evidence>
<evidence type="ECO:0000256" key="1">
    <source>
        <dbReference type="ARBA" id="ARBA00004370"/>
    </source>
</evidence>
<evidence type="ECO:0000256" key="5">
    <source>
        <dbReference type="ARBA" id="ARBA00022967"/>
    </source>
</evidence>
<proteinExistence type="inferred from homology"/>
<keyword evidence="3 9" id="KW-0812">Transmembrane</keyword>
<keyword evidence="4" id="KW-0479">Metal-binding</keyword>
<dbReference type="Proteomes" id="UP000030744">
    <property type="component" value="Unassembled WGS sequence"/>
</dbReference>
<feature type="region of interest" description="Disordered" evidence="8">
    <location>
        <begin position="870"/>
        <end position="897"/>
    </location>
</feature>
<dbReference type="InterPro" id="IPR059000">
    <property type="entry name" value="ATPase_P-type_domA"/>
</dbReference>
<dbReference type="Gene3D" id="2.70.150.10">
    <property type="entry name" value="Calcium-transporting ATPase, cytoplasmic transduction domain A"/>
    <property type="match status" value="1"/>
</dbReference>
<dbReference type="OrthoDB" id="347742at2759"/>
<feature type="domain" description="HMA" evidence="10">
    <location>
        <begin position="5"/>
        <end position="71"/>
    </location>
</feature>
<dbReference type="InterPro" id="IPR017969">
    <property type="entry name" value="Heavy-metal-associated_CS"/>
</dbReference>
<dbReference type="Pfam" id="PF00403">
    <property type="entry name" value="HMA"/>
    <property type="match status" value="1"/>
</dbReference>
<dbReference type="PROSITE" id="PS00154">
    <property type="entry name" value="ATPASE_E1_E2"/>
    <property type="match status" value="1"/>
</dbReference>
<dbReference type="PANTHER" id="PTHR43520">
    <property type="entry name" value="ATP7, ISOFORM B"/>
    <property type="match status" value="1"/>
</dbReference>
<feature type="compositionally biased region" description="Low complexity" evidence="8">
    <location>
        <begin position="872"/>
        <end position="896"/>
    </location>
</feature>
<comment type="similarity">
    <text evidence="2">Belongs to the cation transport ATPase (P-type) (TC 3.A.3) family. Type IB subfamily.</text>
</comment>
<feature type="compositionally biased region" description="Polar residues" evidence="8">
    <location>
        <begin position="791"/>
        <end position="800"/>
    </location>
</feature>
<feature type="transmembrane region" description="Helical" evidence="9">
    <location>
        <begin position="292"/>
        <end position="312"/>
    </location>
</feature>
<dbReference type="InterPro" id="IPR036163">
    <property type="entry name" value="HMA_dom_sf"/>
</dbReference>
<keyword evidence="7 9" id="KW-0472">Membrane</keyword>
<evidence type="ECO:0000259" key="10">
    <source>
        <dbReference type="PROSITE" id="PS50846"/>
    </source>
</evidence>
<dbReference type="InterPro" id="IPR018303">
    <property type="entry name" value="ATPase_P-typ_P_site"/>
</dbReference>
<dbReference type="EMBL" id="HG682186">
    <property type="protein sequence ID" value="CDJ29914.1"/>
    <property type="molecule type" value="Genomic_DNA"/>
</dbReference>
<dbReference type="InterPro" id="IPR023214">
    <property type="entry name" value="HAD_sf"/>
</dbReference>
<feature type="region of interest" description="Disordered" evidence="8">
    <location>
        <begin position="82"/>
        <end position="103"/>
    </location>
</feature>
<dbReference type="InterPro" id="IPR008250">
    <property type="entry name" value="ATPase_P-typ_transduc_dom_A_sf"/>
</dbReference>